<gene>
    <name evidence="1" type="ORF">NARC_70113</name>
</gene>
<dbReference type="AlphaFoldDB" id="A0A557SV99"/>
<dbReference type="EMBL" id="VOAH01000007">
    <property type="protein sequence ID" value="TVP40532.1"/>
    <property type="molecule type" value="Genomic_DNA"/>
</dbReference>
<organism evidence="1 2">
    <name type="scientific">Candidatus Nitrosocosmicus arcticus</name>
    <dbReference type="NCBI Taxonomy" id="2035267"/>
    <lineage>
        <taxon>Archaea</taxon>
        <taxon>Nitrososphaerota</taxon>
        <taxon>Nitrososphaeria</taxon>
        <taxon>Nitrososphaerales</taxon>
        <taxon>Nitrososphaeraceae</taxon>
        <taxon>Candidatus Nitrosocosmicus</taxon>
    </lineage>
</organism>
<proteinExistence type="predicted"/>
<evidence type="ECO:0000313" key="1">
    <source>
        <dbReference type="EMBL" id="TVP40532.1"/>
    </source>
</evidence>
<evidence type="ECO:0000313" key="2">
    <source>
        <dbReference type="Proteomes" id="UP000315289"/>
    </source>
</evidence>
<protein>
    <submittedName>
        <fullName evidence="1">Uncharacterized protein</fullName>
    </submittedName>
</protein>
<reference evidence="1 2" key="1">
    <citation type="journal article" date="2019" name="Front. Microbiol.">
        <title>Ammonia Oxidation by the Arctic Terrestrial Thaumarchaeote Candidatus Nitrosocosmicus arcticus Is Stimulated by Increasing Temperatures.</title>
        <authorList>
            <person name="Alves R.J.E."/>
            <person name="Kerou M."/>
            <person name="Zappe A."/>
            <person name="Bittner R."/>
            <person name="Abby S.S."/>
            <person name="Schmidt H.A."/>
            <person name="Pfeifer K."/>
            <person name="Schleper C."/>
        </authorList>
    </citation>
    <scope>NUCLEOTIDE SEQUENCE [LARGE SCALE GENOMIC DNA]</scope>
    <source>
        <strain evidence="1 2">Kfb</strain>
    </source>
</reference>
<keyword evidence="2" id="KW-1185">Reference proteome</keyword>
<name>A0A557SV99_9ARCH</name>
<sequence length="49" mass="5874">MEYAYLTYIEQFSESFTNSNLEKLIVTIKKPIIRWGRSEARHRNGLQIK</sequence>
<accession>A0A557SV99</accession>
<comment type="caution">
    <text evidence="1">The sequence shown here is derived from an EMBL/GenBank/DDBJ whole genome shotgun (WGS) entry which is preliminary data.</text>
</comment>
<dbReference type="Proteomes" id="UP000315289">
    <property type="component" value="Unassembled WGS sequence"/>
</dbReference>